<evidence type="ECO:0000313" key="3">
    <source>
        <dbReference type="EMBL" id="MBB5019715.1"/>
    </source>
</evidence>
<dbReference type="Proteomes" id="UP000575898">
    <property type="component" value="Unassembled WGS sequence"/>
</dbReference>
<accession>A0A840MQL0</accession>
<proteinExistence type="predicted"/>
<feature type="coiled-coil region" evidence="1">
    <location>
        <begin position="118"/>
        <end position="149"/>
    </location>
</feature>
<dbReference type="AlphaFoldDB" id="A0A840MQL0"/>
<gene>
    <name evidence="3" type="ORF">HNQ59_003023</name>
</gene>
<evidence type="ECO:0000313" key="4">
    <source>
        <dbReference type="Proteomes" id="UP000575898"/>
    </source>
</evidence>
<evidence type="ECO:0000256" key="2">
    <source>
        <dbReference type="SAM" id="SignalP"/>
    </source>
</evidence>
<dbReference type="InterPro" id="IPR021242">
    <property type="entry name" value="DUF2799"/>
</dbReference>
<dbReference type="Pfam" id="PF10973">
    <property type="entry name" value="DUF2799"/>
    <property type="match status" value="1"/>
</dbReference>
<feature type="chain" id="PRO_5032483645" description="DUF2799 domain-containing protein" evidence="2">
    <location>
        <begin position="25"/>
        <end position="174"/>
    </location>
</feature>
<organism evidence="3 4">
    <name type="scientific">Chitinivorax tropicus</name>
    <dbReference type="NCBI Taxonomy" id="714531"/>
    <lineage>
        <taxon>Bacteria</taxon>
        <taxon>Pseudomonadati</taxon>
        <taxon>Pseudomonadota</taxon>
        <taxon>Betaproteobacteria</taxon>
        <taxon>Chitinivorax</taxon>
    </lineage>
</organism>
<dbReference type="EMBL" id="JACHHY010000019">
    <property type="protein sequence ID" value="MBB5019715.1"/>
    <property type="molecule type" value="Genomic_DNA"/>
</dbReference>
<comment type="caution">
    <text evidence="3">The sequence shown here is derived from an EMBL/GenBank/DDBJ whole genome shotgun (WGS) entry which is preliminary data.</text>
</comment>
<keyword evidence="4" id="KW-1185">Reference proteome</keyword>
<name>A0A840MQL0_9PROT</name>
<evidence type="ECO:0000256" key="1">
    <source>
        <dbReference type="SAM" id="Coils"/>
    </source>
</evidence>
<dbReference type="RefSeq" id="WP_221320259.1">
    <property type="nucleotide sequence ID" value="NZ_JACHHY010000019.1"/>
</dbReference>
<keyword evidence="1" id="KW-0175">Coiled coil</keyword>
<evidence type="ECO:0008006" key="5">
    <source>
        <dbReference type="Google" id="ProtNLM"/>
    </source>
</evidence>
<feature type="signal peptide" evidence="2">
    <location>
        <begin position="1"/>
        <end position="24"/>
    </location>
</feature>
<sequence>MQTFPSSLCLVLAALMLGGCASMSENECRRADWYDRGVRDGAYGYESDRVAAHAEACSKVGVVPDRKAYFDGREQGLKRYCTESNGFDAGRYGQNYGGVCVGRGEADFQRGYQRGRQLAQLEADRKRLIEEIEQLEKQWKQTTRESERNLIRQRILLREDERMRLDREIRYDGR</sequence>
<reference evidence="3 4" key="1">
    <citation type="submission" date="2020-08" db="EMBL/GenBank/DDBJ databases">
        <title>Genomic Encyclopedia of Type Strains, Phase IV (KMG-IV): sequencing the most valuable type-strain genomes for metagenomic binning, comparative biology and taxonomic classification.</title>
        <authorList>
            <person name="Goeker M."/>
        </authorList>
    </citation>
    <scope>NUCLEOTIDE SEQUENCE [LARGE SCALE GENOMIC DNA]</scope>
    <source>
        <strain evidence="3 4">DSM 27165</strain>
    </source>
</reference>
<protein>
    <recommendedName>
        <fullName evidence="5">DUF2799 domain-containing protein</fullName>
    </recommendedName>
</protein>
<keyword evidence="2" id="KW-0732">Signal</keyword>